<evidence type="ECO:0000256" key="3">
    <source>
        <dbReference type="SAM" id="SignalP"/>
    </source>
</evidence>
<feature type="region of interest" description="Disordered" evidence="1">
    <location>
        <begin position="240"/>
        <end position="351"/>
    </location>
</feature>
<keyword evidence="2" id="KW-0812">Transmembrane</keyword>
<evidence type="ECO:0000256" key="1">
    <source>
        <dbReference type="SAM" id="MobiDB-lite"/>
    </source>
</evidence>
<keyword evidence="2" id="KW-1133">Transmembrane helix</keyword>
<dbReference type="Proteomes" id="UP001217838">
    <property type="component" value="Unassembled WGS sequence"/>
</dbReference>
<dbReference type="EMBL" id="JAQNDN010000001">
    <property type="protein sequence ID" value="MDC0666157.1"/>
    <property type="molecule type" value="Genomic_DNA"/>
</dbReference>
<evidence type="ECO:0000313" key="4">
    <source>
        <dbReference type="EMBL" id="MDC0666157.1"/>
    </source>
</evidence>
<feature type="compositionally biased region" description="Low complexity" evidence="1">
    <location>
        <begin position="322"/>
        <end position="332"/>
    </location>
</feature>
<keyword evidence="3" id="KW-0732">Signal</keyword>
<reference evidence="4 5" key="1">
    <citation type="submission" date="2022-11" db="EMBL/GenBank/DDBJ databases">
        <title>Minimal conservation of predation-associated metabolite biosynthetic gene clusters underscores biosynthetic potential of Myxococcota including descriptions for ten novel species: Archangium lansinium sp. nov., Myxococcus landrumus sp. nov., Nannocystis bai.</title>
        <authorList>
            <person name="Ahearne A."/>
            <person name="Stevens C."/>
            <person name="Dowd S."/>
        </authorList>
    </citation>
    <scope>NUCLEOTIDE SEQUENCE [LARGE SCALE GENOMIC DNA]</scope>
    <source>
        <strain evidence="4 5">NCELM</strain>
    </source>
</reference>
<comment type="caution">
    <text evidence="4">The sequence shown here is derived from an EMBL/GenBank/DDBJ whole genome shotgun (WGS) entry which is preliminary data.</text>
</comment>
<feature type="transmembrane region" description="Helical" evidence="2">
    <location>
        <begin position="349"/>
        <end position="368"/>
    </location>
</feature>
<accession>A0ABT5AYZ2</accession>
<keyword evidence="2" id="KW-0472">Membrane</keyword>
<feature type="compositionally biased region" description="Acidic residues" evidence="1">
    <location>
        <begin position="333"/>
        <end position="342"/>
    </location>
</feature>
<organism evidence="4 5">
    <name type="scientific">Nannocystis radixulma</name>
    <dbReference type="NCBI Taxonomy" id="2995305"/>
    <lineage>
        <taxon>Bacteria</taxon>
        <taxon>Pseudomonadati</taxon>
        <taxon>Myxococcota</taxon>
        <taxon>Polyangia</taxon>
        <taxon>Nannocystales</taxon>
        <taxon>Nannocystaceae</taxon>
        <taxon>Nannocystis</taxon>
    </lineage>
</organism>
<proteinExistence type="predicted"/>
<protein>
    <submittedName>
        <fullName evidence="4">Uncharacterized protein</fullName>
    </submittedName>
</protein>
<dbReference type="RefSeq" id="WP_271993580.1">
    <property type="nucleotide sequence ID" value="NZ_JAQNDN010000001.1"/>
</dbReference>
<feature type="signal peptide" evidence="3">
    <location>
        <begin position="1"/>
        <end position="25"/>
    </location>
</feature>
<evidence type="ECO:0000313" key="5">
    <source>
        <dbReference type="Proteomes" id="UP001217838"/>
    </source>
</evidence>
<evidence type="ECO:0000256" key="2">
    <source>
        <dbReference type="SAM" id="Phobius"/>
    </source>
</evidence>
<sequence length="376" mass="40204">MRPCLHVPTLAVGMSLATCLMTARAEVMPEAEYDSQEIDAVTELSGVSRFPDHAFYVFPAYCTQALAKFSASLESGDDEPEIDPLFYYDDKYDGRPNYLVVSDGTLPRWTSGNTPCISSTLYSLAREVAAGVDLENMPLAEMHRFFTEDPRVFRSTFVFQDSPLYAAKYSRLRTVHEVVRILRVGPSEIVTVLDAATYRFDDGTEQTLRLAHTDRPGLPFKPLKPEKIDKYAGKYARWEARQPLEPPPAPRLPVSDDPVEPPASPTADETAGSEPQAAPPAAGTSTADPVASAQGTGTAGPVVSPPASSPAPVSSPAPSPSPAESEIAAPGEDGPEDMDEEPPPTSDPAWPLGAAIAGALALVVIVALTRRPRTGA</sequence>
<name>A0ABT5AYZ2_9BACT</name>
<keyword evidence="5" id="KW-1185">Reference proteome</keyword>
<feature type="compositionally biased region" description="Pro residues" evidence="1">
    <location>
        <begin position="303"/>
        <end position="321"/>
    </location>
</feature>
<gene>
    <name evidence="4" type="ORF">POL58_00340</name>
</gene>
<feature type="chain" id="PRO_5045095960" evidence="3">
    <location>
        <begin position="26"/>
        <end position="376"/>
    </location>
</feature>